<dbReference type="RefSeq" id="WP_052828118.1">
    <property type="nucleotide sequence ID" value="NZ_CEKS01000026.1"/>
</dbReference>
<name>A0A0Z8SP67_STRSU</name>
<sequence>MMENWKQLIKVNNISDSELATAILKYLEENGPIKGLRFEQINALTILSDWEYITLGDKLEKIYQEVVEGIVSAKASNKIQQITLEDLK</sequence>
<reference evidence="1 2" key="1">
    <citation type="submission" date="2016-02" db="EMBL/GenBank/DDBJ databases">
        <authorList>
            <consortium name="Pathogen Informatics"/>
        </authorList>
    </citation>
    <scope>NUCLEOTIDE SEQUENCE [LARGE SCALE GENOMIC DNA]</scope>
    <source>
        <strain evidence="1 2">SS1062</strain>
    </source>
</reference>
<gene>
    <name evidence="1" type="ORF">ERS132551_01178</name>
</gene>
<dbReference type="AlphaFoldDB" id="A0A0Z8SP67"/>
<proteinExistence type="predicted"/>
<accession>A0A0Z8SP67</accession>
<evidence type="ECO:0000313" key="2">
    <source>
        <dbReference type="Proteomes" id="UP000071962"/>
    </source>
</evidence>
<dbReference type="Proteomes" id="UP000071962">
    <property type="component" value="Unassembled WGS sequence"/>
</dbReference>
<organism evidence="1 2">
    <name type="scientific">Streptococcus suis</name>
    <dbReference type="NCBI Taxonomy" id="1307"/>
    <lineage>
        <taxon>Bacteria</taxon>
        <taxon>Bacillati</taxon>
        <taxon>Bacillota</taxon>
        <taxon>Bacilli</taxon>
        <taxon>Lactobacillales</taxon>
        <taxon>Streptococcaceae</taxon>
        <taxon>Streptococcus</taxon>
    </lineage>
</organism>
<dbReference type="EMBL" id="FIKT01000012">
    <property type="protein sequence ID" value="CYX04533.1"/>
    <property type="molecule type" value="Genomic_DNA"/>
</dbReference>
<evidence type="ECO:0000313" key="1">
    <source>
        <dbReference type="EMBL" id="CYX04533.1"/>
    </source>
</evidence>
<protein>
    <submittedName>
        <fullName evidence="1">Uncharacterized protein</fullName>
    </submittedName>
</protein>